<keyword evidence="12" id="KW-0067">ATP-binding</keyword>
<dbReference type="InterPro" id="IPR000058">
    <property type="entry name" value="Znf_AN1"/>
</dbReference>
<dbReference type="PANTHER" id="PTHR43788:SF8">
    <property type="entry name" value="DNA-BINDING PROTEIN SMUBP-2"/>
    <property type="match status" value="1"/>
</dbReference>
<evidence type="ECO:0000256" key="1">
    <source>
        <dbReference type="ARBA" id="ARBA00004123"/>
    </source>
</evidence>
<dbReference type="SUPFAM" id="SSF118310">
    <property type="entry name" value="AN1-like Zinc finger"/>
    <property type="match status" value="1"/>
</dbReference>
<dbReference type="SUPFAM" id="SSF82708">
    <property type="entry name" value="R3H domain"/>
    <property type="match status" value="1"/>
</dbReference>
<sequence length="943" mass="106606">MNSVSLFVSKHLKLIEDEHNEELNEKTKCRDQFSTSELLKKGICINKLRIINLKTGLYGRYIITFTSTSNNALASHCFTAGDILGVYHNKDRELIVSGVVTSITEANISVAIDENCDTLSQDETNYCLIKLSNDVTYRRLKNALNILNRYPTNNRASNLIAVLFGKTLSEPLCTPRLEEIKFVNKQLNDSQRESVMFALRQKEVAIIHGPPGTGKTTTLVEYVVQEILRNLRVLVCAPSNVAVDNLVEKLVENNVKNVLRLGHPARALPSSQKVSLDAVLAASDDYRLIDDIRREIDGLRKNTGAFGVRTEIKQLIKELKRREKKALSESLFKSKAIVSTLTTAASDGVLKNLLRSDCPENQFDVVVIDECSQAIEASCWIVLTFAPKCVLAGDHKQLPPTIVSEKAAKEGLEVTLMERLLDLHPQENIMRMLTIQYRMNEKIMQWSSSRFYDDKLVAHESNANSTLSDIVGSVNISPILLIDTTGCFMYELEVDDEHSKGNEGEANLVTLYIQSLIDLGVDSSTIGVITPYNLQVEMIRNRLSEKYPNLEIKSVDGFQGREKEVIILSLVRSNDRREVGFLSEYRRINVAVTRAKRHVAIICDSETVCHDSNLNSLVEYASAVGEVRSAHEYESKMKQFDDFARPEQVKCKTAKPTKRNRDNTNRTTVKPSKTTAEHKQQISEDELKRRENIKQKYLKIVSNFVNSVDTRYSFPKNLSSFERRFVHEISEQFDLCHVSKGENKDRIIEIWKPTDCECTPQSTCSSTEEVVTPKPCISLEEDEIDEKLSIKKEAENISKTSQKKTKPKQKVKAMKENGNVKVKNLSEQLKTTDEENIDELIATVKKMDSVCSFENCKSKVSVLGLNCQFCKRRFCLSHSMPEIHGCGDDVRALARSVARKEGKLYPGTGVPTKKCDSVRHAQLQRLLNKKVDELSDKRKPKRK</sequence>
<comment type="caution">
    <text evidence="19">The sequence shown here is derived from an EMBL/GenBank/DDBJ whole genome shotgun (WGS) entry which is preliminary data.</text>
</comment>
<dbReference type="InterPro" id="IPR004483">
    <property type="entry name" value="SMUBP-2/Hcs1-like"/>
</dbReference>
<evidence type="ECO:0000256" key="16">
    <source>
        <dbReference type="SAM" id="MobiDB-lite"/>
    </source>
</evidence>
<dbReference type="InterPro" id="IPR047187">
    <property type="entry name" value="SF1_C_Upf1"/>
</dbReference>
<dbReference type="Pfam" id="PF01428">
    <property type="entry name" value="zf-AN1"/>
    <property type="match status" value="1"/>
</dbReference>
<dbReference type="InterPro" id="IPR027417">
    <property type="entry name" value="P-loop_NTPase"/>
</dbReference>
<dbReference type="Gene3D" id="2.40.30.270">
    <property type="match status" value="1"/>
</dbReference>
<dbReference type="InterPro" id="IPR014001">
    <property type="entry name" value="Helicase_ATP-bd"/>
</dbReference>
<comment type="catalytic activity">
    <reaction evidence="14">
        <text>ATP + H2O = ADP + phosphate + H(+)</text>
        <dbReference type="Rhea" id="RHEA:13065"/>
        <dbReference type="ChEBI" id="CHEBI:15377"/>
        <dbReference type="ChEBI" id="CHEBI:15378"/>
        <dbReference type="ChEBI" id="CHEBI:30616"/>
        <dbReference type="ChEBI" id="CHEBI:43474"/>
        <dbReference type="ChEBI" id="CHEBI:456216"/>
        <dbReference type="EC" id="3.6.4.12"/>
    </reaction>
    <physiologicalReaction direction="left-to-right" evidence="14">
        <dbReference type="Rhea" id="RHEA:13066"/>
    </physiologicalReaction>
</comment>
<evidence type="ECO:0000256" key="6">
    <source>
        <dbReference type="ARBA" id="ARBA00022723"/>
    </source>
</evidence>
<dbReference type="Pfam" id="PF13087">
    <property type="entry name" value="AAA_12"/>
    <property type="match status" value="1"/>
</dbReference>
<evidence type="ECO:0000256" key="10">
    <source>
        <dbReference type="ARBA" id="ARBA00022806"/>
    </source>
</evidence>
<accession>A0A443SEK0</accession>
<evidence type="ECO:0000256" key="4">
    <source>
        <dbReference type="ARBA" id="ARBA00012551"/>
    </source>
</evidence>
<evidence type="ECO:0000256" key="9">
    <source>
        <dbReference type="ARBA" id="ARBA00022801"/>
    </source>
</evidence>
<dbReference type="Pfam" id="PF21138">
    <property type="entry name" value="SMUBP-2_HCS1_1B"/>
    <property type="match status" value="1"/>
</dbReference>
<evidence type="ECO:0000256" key="8">
    <source>
        <dbReference type="ARBA" id="ARBA00022771"/>
    </source>
</evidence>
<dbReference type="InterPro" id="IPR041677">
    <property type="entry name" value="DNA2/NAM7_AAA_11"/>
</dbReference>
<dbReference type="FunFam" id="3.40.50.300:FF:001146">
    <property type="entry name" value="DNA-binding protein SMUBP-2 isoform X1"/>
    <property type="match status" value="1"/>
</dbReference>
<evidence type="ECO:0000256" key="5">
    <source>
        <dbReference type="ARBA" id="ARBA00022490"/>
    </source>
</evidence>
<dbReference type="SUPFAM" id="SSF52540">
    <property type="entry name" value="P-loop containing nucleoside triphosphate hydrolases"/>
    <property type="match status" value="1"/>
</dbReference>
<dbReference type="InterPro" id="IPR048761">
    <property type="entry name" value="SMUBP-2_HCS1_1B"/>
</dbReference>
<dbReference type="InterPro" id="IPR003593">
    <property type="entry name" value="AAA+_ATPase"/>
</dbReference>
<keyword evidence="20" id="KW-1185">Reference proteome</keyword>
<name>A0A443SEK0_9ACAR</name>
<dbReference type="Proteomes" id="UP000288716">
    <property type="component" value="Unassembled WGS sequence"/>
</dbReference>
<dbReference type="InterPro" id="IPR050534">
    <property type="entry name" value="Coronavir_polyprotein_1ab"/>
</dbReference>
<comment type="similarity">
    <text evidence="3">Belongs to the DNA2/NAM7 helicase family.</text>
</comment>
<evidence type="ECO:0000256" key="14">
    <source>
        <dbReference type="ARBA" id="ARBA00048432"/>
    </source>
</evidence>
<dbReference type="InterPro" id="IPR041679">
    <property type="entry name" value="DNA2/NAM7-like_C"/>
</dbReference>
<dbReference type="Pfam" id="PF13086">
    <property type="entry name" value="AAA_11"/>
    <property type="match status" value="1"/>
</dbReference>
<dbReference type="Gene3D" id="4.10.1110.10">
    <property type="entry name" value="AN1-like Zinc finger"/>
    <property type="match status" value="1"/>
</dbReference>
<feature type="domain" description="R3H" evidence="18">
    <location>
        <begin position="687"/>
        <end position="754"/>
    </location>
</feature>
<dbReference type="CDD" id="cd18044">
    <property type="entry name" value="DEXXQc_SMUBP2"/>
    <property type="match status" value="1"/>
</dbReference>
<gene>
    <name evidence="19" type="ORF">B4U80_11256</name>
</gene>
<dbReference type="EC" id="3.6.4.12" evidence="4"/>
<dbReference type="PROSITE" id="PS51039">
    <property type="entry name" value="ZF_AN1"/>
    <property type="match status" value="1"/>
</dbReference>
<dbReference type="GO" id="GO:0005634">
    <property type="term" value="C:nucleus"/>
    <property type="evidence" value="ECO:0007669"/>
    <property type="project" value="UniProtKB-SubCell"/>
</dbReference>
<keyword evidence="9" id="KW-0378">Hydrolase</keyword>
<keyword evidence="7" id="KW-0547">Nucleotide-binding</keyword>
<protein>
    <recommendedName>
        <fullName evidence="4">DNA helicase</fullName>
        <ecNumber evidence="4">3.6.4.12</ecNumber>
    </recommendedName>
</protein>
<dbReference type="EMBL" id="NCKV01003228">
    <property type="protein sequence ID" value="RWS25935.1"/>
    <property type="molecule type" value="Genomic_DNA"/>
</dbReference>
<dbReference type="NCBIfam" id="TIGR00376">
    <property type="entry name" value="IGHMBP2 family helicase"/>
    <property type="match status" value="1"/>
</dbReference>
<dbReference type="InterPro" id="IPR036867">
    <property type="entry name" value="R3H_dom_sf"/>
</dbReference>
<keyword evidence="8 15" id="KW-0863">Zinc-finger</keyword>
<evidence type="ECO:0000313" key="19">
    <source>
        <dbReference type="EMBL" id="RWS25935.1"/>
    </source>
</evidence>
<keyword evidence="11" id="KW-0862">Zinc</keyword>
<dbReference type="GO" id="GO:0003677">
    <property type="term" value="F:DNA binding"/>
    <property type="evidence" value="ECO:0007669"/>
    <property type="project" value="UniProtKB-KW"/>
</dbReference>
<evidence type="ECO:0000256" key="13">
    <source>
        <dbReference type="ARBA" id="ARBA00023242"/>
    </source>
</evidence>
<keyword evidence="19" id="KW-0238">DNA-binding</keyword>
<dbReference type="SMART" id="SM00382">
    <property type="entry name" value="AAA"/>
    <property type="match status" value="1"/>
</dbReference>
<dbReference type="PANTHER" id="PTHR43788">
    <property type="entry name" value="DNA2/NAM7 HELICASE FAMILY MEMBER"/>
    <property type="match status" value="1"/>
</dbReference>
<dbReference type="Gene3D" id="3.40.50.300">
    <property type="entry name" value="P-loop containing nucleotide triphosphate hydrolases"/>
    <property type="match status" value="2"/>
</dbReference>
<comment type="subcellular location">
    <subcellularLocation>
        <location evidence="2">Cytoplasm</location>
    </subcellularLocation>
    <subcellularLocation>
        <location evidence="1">Nucleus</location>
    </subcellularLocation>
</comment>
<dbReference type="InterPro" id="IPR035896">
    <property type="entry name" value="AN1-like_Znf"/>
</dbReference>
<organism evidence="19 20">
    <name type="scientific">Leptotrombidium deliense</name>
    <dbReference type="NCBI Taxonomy" id="299467"/>
    <lineage>
        <taxon>Eukaryota</taxon>
        <taxon>Metazoa</taxon>
        <taxon>Ecdysozoa</taxon>
        <taxon>Arthropoda</taxon>
        <taxon>Chelicerata</taxon>
        <taxon>Arachnida</taxon>
        <taxon>Acari</taxon>
        <taxon>Acariformes</taxon>
        <taxon>Trombidiformes</taxon>
        <taxon>Prostigmata</taxon>
        <taxon>Anystina</taxon>
        <taxon>Parasitengona</taxon>
        <taxon>Trombiculoidea</taxon>
        <taxon>Trombiculidae</taxon>
        <taxon>Leptotrombidium</taxon>
    </lineage>
</organism>
<dbReference type="GO" id="GO:0016787">
    <property type="term" value="F:hydrolase activity"/>
    <property type="evidence" value="ECO:0007669"/>
    <property type="project" value="UniProtKB-KW"/>
</dbReference>
<evidence type="ECO:0000256" key="15">
    <source>
        <dbReference type="PROSITE-ProRule" id="PRU00449"/>
    </source>
</evidence>
<evidence type="ECO:0000256" key="7">
    <source>
        <dbReference type="ARBA" id="ARBA00022741"/>
    </source>
</evidence>
<reference evidence="19 20" key="1">
    <citation type="journal article" date="2018" name="Gigascience">
        <title>Genomes of trombidid mites reveal novel predicted allergens and laterally-transferred genes associated with secondary metabolism.</title>
        <authorList>
            <person name="Dong X."/>
            <person name="Chaisiri K."/>
            <person name="Xia D."/>
            <person name="Armstrong S.D."/>
            <person name="Fang Y."/>
            <person name="Donnelly M.J."/>
            <person name="Kadowaki T."/>
            <person name="McGarry J.W."/>
            <person name="Darby A.C."/>
            <person name="Makepeace B.L."/>
        </authorList>
    </citation>
    <scope>NUCLEOTIDE SEQUENCE [LARGE SCALE GENOMIC DNA]</scope>
    <source>
        <strain evidence="19">UoL-UT</strain>
    </source>
</reference>
<dbReference type="Gene3D" id="3.30.1370.50">
    <property type="entry name" value="R3H-like domain"/>
    <property type="match status" value="1"/>
</dbReference>
<keyword evidence="5" id="KW-0963">Cytoplasm</keyword>
<dbReference type="InterPro" id="IPR001374">
    <property type="entry name" value="R3H_dom"/>
</dbReference>
<dbReference type="SMART" id="SM00393">
    <property type="entry name" value="R3H"/>
    <property type="match status" value="1"/>
</dbReference>
<evidence type="ECO:0000256" key="12">
    <source>
        <dbReference type="ARBA" id="ARBA00022840"/>
    </source>
</evidence>
<dbReference type="AlphaFoldDB" id="A0A443SEK0"/>
<dbReference type="CDD" id="cd18808">
    <property type="entry name" value="SF1_C_Upf1"/>
    <property type="match status" value="1"/>
</dbReference>
<dbReference type="SMART" id="SM00487">
    <property type="entry name" value="DEXDc"/>
    <property type="match status" value="1"/>
</dbReference>
<feature type="domain" description="AN1-type" evidence="17">
    <location>
        <begin position="845"/>
        <end position="894"/>
    </location>
</feature>
<proteinExistence type="inferred from homology"/>
<dbReference type="Pfam" id="PF01424">
    <property type="entry name" value="R3H"/>
    <property type="match status" value="1"/>
</dbReference>
<dbReference type="SMART" id="SM00154">
    <property type="entry name" value="ZnF_AN1"/>
    <property type="match status" value="1"/>
</dbReference>
<dbReference type="GO" id="GO:0005524">
    <property type="term" value="F:ATP binding"/>
    <property type="evidence" value="ECO:0007669"/>
    <property type="project" value="UniProtKB-KW"/>
</dbReference>
<dbReference type="STRING" id="299467.A0A443SEK0"/>
<feature type="compositionally biased region" description="Basic and acidic residues" evidence="16">
    <location>
        <begin position="675"/>
        <end position="686"/>
    </location>
</feature>
<evidence type="ECO:0000256" key="3">
    <source>
        <dbReference type="ARBA" id="ARBA00007913"/>
    </source>
</evidence>
<keyword evidence="13" id="KW-0539">Nucleus</keyword>
<dbReference type="GO" id="GO:0043139">
    <property type="term" value="F:5'-3' DNA helicase activity"/>
    <property type="evidence" value="ECO:0007669"/>
    <property type="project" value="TreeGrafter"/>
</dbReference>
<evidence type="ECO:0000256" key="11">
    <source>
        <dbReference type="ARBA" id="ARBA00022833"/>
    </source>
</evidence>
<evidence type="ECO:0000259" key="18">
    <source>
        <dbReference type="PROSITE" id="PS51061"/>
    </source>
</evidence>
<dbReference type="GO" id="GO:0008270">
    <property type="term" value="F:zinc ion binding"/>
    <property type="evidence" value="ECO:0007669"/>
    <property type="project" value="UniProtKB-KW"/>
</dbReference>
<evidence type="ECO:0000313" key="20">
    <source>
        <dbReference type="Proteomes" id="UP000288716"/>
    </source>
</evidence>
<dbReference type="GO" id="GO:0005737">
    <property type="term" value="C:cytoplasm"/>
    <property type="evidence" value="ECO:0007669"/>
    <property type="project" value="UniProtKB-SubCell"/>
</dbReference>
<evidence type="ECO:0000259" key="17">
    <source>
        <dbReference type="PROSITE" id="PS51039"/>
    </source>
</evidence>
<keyword evidence="6" id="KW-0479">Metal-binding</keyword>
<evidence type="ECO:0000256" key="2">
    <source>
        <dbReference type="ARBA" id="ARBA00004496"/>
    </source>
</evidence>
<dbReference type="PROSITE" id="PS51061">
    <property type="entry name" value="R3H"/>
    <property type="match status" value="1"/>
</dbReference>
<dbReference type="GO" id="GO:0003723">
    <property type="term" value="F:RNA binding"/>
    <property type="evidence" value="ECO:0007669"/>
    <property type="project" value="InterPro"/>
</dbReference>
<keyword evidence="10" id="KW-0347">Helicase</keyword>
<feature type="region of interest" description="Disordered" evidence="16">
    <location>
        <begin position="652"/>
        <end position="686"/>
    </location>
</feature>
<dbReference type="OrthoDB" id="6513042at2759"/>
<dbReference type="VEuPathDB" id="VectorBase:LDEU006106"/>